<dbReference type="InterPro" id="IPR002099">
    <property type="entry name" value="MutL/Mlh/PMS"/>
</dbReference>
<keyword evidence="3 5" id="KW-0227">DNA damage</keyword>
<dbReference type="InterPro" id="IPR014721">
    <property type="entry name" value="Ribsml_uS5_D2-typ_fold_subgr"/>
</dbReference>
<evidence type="ECO:0000313" key="7">
    <source>
        <dbReference type="EMBL" id="QCI21275.1"/>
    </source>
</evidence>
<name>A0A4D6YAD7_9GAMM</name>
<keyword evidence="7" id="KW-0378">Hydrolase</keyword>
<evidence type="ECO:0000256" key="4">
    <source>
        <dbReference type="ARBA" id="ARBA00023204"/>
    </source>
</evidence>
<dbReference type="NCBIfam" id="TIGR00585">
    <property type="entry name" value="mutl"/>
    <property type="match status" value="1"/>
</dbReference>
<dbReference type="GO" id="GO:0004519">
    <property type="term" value="F:endonuclease activity"/>
    <property type="evidence" value="ECO:0007669"/>
    <property type="project" value="UniProtKB-KW"/>
</dbReference>
<dbReference type="Gene3D" id="3.30.1540.20">
    <property type="entry name" value="MutL, C-terminal domain, dimerisation subdomain"/>
    <property type="match status" value="1"/>
</dbReference>
<dbReference type="Pfam" id="PF01119">
    <property type="entry name" value="DNA_mis_repair"/>
    <property type="match status" value="1"/>
</dbReference>
<dbReference type="AlphaFoldDB" id="A0A4D6YAD7"/>
<evidence type="ECO:0000313" key="8">
    <source>
        <dbReference type="Proteomes" id="UP000298738"/>
    </source>
</evidence>
<dbReference type="CDD" id="cd16926">
    <property type="entry name" value="HATPase_MutL-MLH-PMS-like"/>
    <property type="match status" value="1"/>
</dbReference>
<organism evidence="7 8">
    <name type="scientific">Buchnera aphidicola</name>
    <name type="common">Hyperomyzus lactucae</name>
    <dbReference type="NCBI Taxonomy" id="1241860"/>
    <lineage>
        <taxon>Bacteria</taxon>
        <taxon>Pseudomonadati</taxon>
        <taxon>Pseudomonadota</taxon>
        <taxon>Gammaproteobacteria</taxon>
        <taxon>Enterobacterales</taxon>
        <taxon>Erwiniaceae</taxon>
        <taxon>Buchnera</taxon>
    </lineage>
</organism>
<dbReference type="InterPro" id="IPR020667">
    <property type="entry name" value="DNA_mismatch_repair_MutL"/>
</dbReference>
<dbReference type="InterPro" id="IPR042120">
    <property type="entry name" value="MutL_C_dimsub"/>
</dbReference>
<protein>
    <recommendedName>
        <fullName evidence="2 5">DNA mismatch repair protein MutL</fullName>
    </recommendedName>
</protein>
<comment type="similarity">
    <text evidence="1 5">Belongs to the DNA mismatch repair MutL/HexB family.</text>
</comment>
<dbReference type="InterPro" id="IPR020568">
    <property type="entry name" value="Ribosomal_Su5_D2-typ_SF"/>
</dbReference>
<dbReference type="RefSeq" id="WP_158358174.1">
    <property type="nucleotide sequence ID" value="NZ_CP034876.1"/>
</dbReference>
<dbReference type="PANTHER" id="PTHR10073:SF12">
    <property type="entry name" value="DNA MISMATCH REPAIR PROTEIN MLH1"/>
    <property type="match status" value="1"/>
</dbReference>
<dbReference type="Pfam" id="PF13589">
    <property type="entry name" value="HATPase_c_3"/>
    <property type="match status" value="1"/>
</dbReference>
<comment type="function">
    <text evidence="5">This protein is involved in the repair of mismatches in DNA. It is required for dam-dependent methyl-directed DNA mismatch repair. May act as a 'molecular matchmaker', a protein that promotes the formation of a stable complex between two or more DNA-binding proteins in an ATP-dependent manner without itself being part of a final effector complex.</text>
</comment>
<reference evidence="7 8" key="2">
    <citation type="submission" date="2019-05" db="EMBL/GenBank/DDBJ databases">
        <title>Genome evolution of the obligate endosymbiont Buchnera aphidicola.</title>
        <authorList>
            <person name="Moran N.A."/>
        </authorList>
    </citation>
    <scope>NUCLEOTIDE SEQUENCE [LARGE SCALE GENOMIC DNA]</scope>
    <source>
        <strain evidence="7 8">Hla</strain>
    </source>
</reference>
<dbReference type="Proteomes" id="UP000298738">
    <property type="component" value="Chromosome"/>
</dbReference>
<reference evidence="7 8" key="1">
    <citation type="submission" date="2018-12" db="EMBL/GenBank/DDBJ databases">
        <authorList>
            <person name="Chong R.A."/>
        </authorList>
    </citation>
    <scope>NUCLEOTIDE SEQUENCE [LARGE SCALE GENOMIC DNA]</scope>
    <source>
        <strain evidence="7 8">Hla</strain>
    </source>
</reference>
<evidence type="ECO:0000256" key="1">
    <source>
        <dbReference type="ARBA" id="ARBA00006082"/>
    </source>
</evidence>
<evidence type="ECO:0000256" key="5">
    <source>
        <dbReference type="HAMAP-Rule" id="MF_00149"/>
    </source>
</evidence>
<feature type="domain" description="DNA mismatch repair protein S5" evidence="6">
    <location>
        <begin position="213"/>
        <end position="330"/>
    </location>
</feature>
<dbReference type="PROSITE" id="PS00058">
    <property type="entry name" value="DNA_MISMATCH_REPAIR_1"/>
    <property type="match status" value="1"/>
</dbReference>
<dbReference type="InterPro" id="IPR013507">
    <property type="entry name" value="DNA_mismatch_S5_2-like"/>
</dbReference>
<dbReference type="GO" id="GO:0005524">
    <property type="term" value="F:ATP binding"/>
    <property type="evidence" value="ECO:0007669"/>
    <property type="project" value="InterPro"/>
</dbReference>
<proteinExistence type="inferred from homology"/>
<dbReference type="Gene3D" id="3.30.565.10">
    <property type="entry name" value="Histidine kinase-like ATPase, C-terminal domain"/>
    <property type="match status" value="1"/>
</dbReference>
<dbReference type="PANTHER" id="PTHR10073">
    <property type="entry name" value="DNA MISMATCH REPAIR PROTEIN MLH, PMS, MUTL"/>
    <property type="match status" value="1"/>
</dbReference>
<dbReference type="InterPro" id="IPR036890">
    <property type="entry name" value="HATPase_C_sf"/>
</dbReference>
<evidence type="ECO:0000259" key="6">
    <source>
        <dbReference type="SMART" id="SM01340"/>
    </source>
</evidence>
<dbReference type="InterPro" id="IPR014790">
    <property type="entry name" value="MutL_C"/>
</dbReference>
<gene>
    <name evidence="5 7" type="primary">mutL</name>
    <name evidence="7" type="ORF">D9V68_02920</name>
</gene>
<dbReference type="GO" id="GO:0032300">
    <property type="term" value="C:mismatch repair complex"/>
    <property type="evidence" value="ECO:0007669"/>
    <property type="project" value="InterPro"/>
</dbReference>
<dbReference type="HAMAP" id="MF_00149">
    <property type="entry name" value="DNA_mis_repair"/>
    <property type="match status" value="1"/>
</dbReference>
<dbReference type="GO" id="GO:0006298">
    <property type="term" value="P:mismatch repair"/>
    <property type="evidence" value="ECO:0007669"/>
    <property type="project" value="UniProtKB-UniRule"/>
</dbReference>
<dbReference type="SMART" id="SM01340">
    <property type="entry name" value="DNA_mis_repair"/>
    <property type="match status" value="1"/>
</dbReference>
<dbReference type="SUPFAM" id="SSF55874">
    <property type="entry name" value="ATPase domain of HSP90 chaperone/DNA topoisomerase II/histidine kinase"/>
    <property type="match status" value="1"/>
</dbReference>
<dbReference type="InterPro" id="IPR038973">
    <property type="entry name" value="MutL/Mlh/Pms-like"/>
</dbReference>
<dbReference type="InterPro" id="IPR042121">
    <property type="entry name" value="MutL_C_regsub"/>
</dbReference>
<evidence type="ECO:0000256" key="3">
    <source>
        <dbReference type="ARBA" id="ARBA00022763"/>
    </source>
</evidence>
<evidence type="ECO:0000256" key="2">
    <source>
        <dbReference type="ARBA" id="ARBA00021975"/>
    </source>
</evidence>
<dbReference type="EMBL" id="CP034876">
    <property type="protein sequence ID" value="QCI21275.1"/>
    <property type="molecule type" value="Genomic_DNA"/>
</dbReference>
<dbReference type="GO" id="GO:0030983">
    <property type="term" value="F:mismatched DNA binding"/>
    <property type="evidence" value="ECO:0007669"/>
    <property type="project" value="InterPro"/>
</dbReference>
<dbReference type="FunFam" id="3.30.565.10:FF:000003">
    <property type="entry name" value="DNA mismatch repair endonuclease MutL"/>
    <property type="match status" value="1"/>
</dbReference>
<dbReference type="InterPro" id="IPR014762">
    <property type="entry name" value="DNA_mismatch_repair_CS"/>
</dbReference>
<dbReference type="GO" id="GO:0016887">
    <property type="term" value="F:ATP hydrolysis activity"/>
    <property type="evidence" value="ECO:0007669"/>
    <property type="project" value="InterPro"/>
</dbReference>
<keyword evidence="4 5" id="KW-0234">DNA repair</keyword>
<dbReference type="Pfam" id="PF08676">
    <property type="entry name" value="MutL_C"/>
    <property type="match status" value="1"/>
</dbReference>
<dbReference type="Gene3D" id="3.30.230.10">
    <property type="match status" value="1"/>
</dbReference>
<dbReference type="SUPFAM" id="SSF54211">
    <property type="entry name" value="Ribosomal protein S5 domain 2-like"/>
    <property type="match status" value="1"/>
</dbReference>
<keyword evidence="7" id="KW-0540">Nuclease</keyword>
<dbReference type="SUPFAM" id="SSF118116">
    <property type="entry name" value="DNA mismatch repair protein MutL"/>
    <property type="match status" value="1"/>
</dbReference>
<accession>A0A4D6YAD7</accession>
<keyword evidence="7" id="KW-0255">Endonuclease</keyword>
<dbReference type="OrthoDB" id="9763467at2"/>
<sequence>MPILILPSDLSSQISSGEIIDRPASVVKEIIENSIDAGAKNINIIIEKSGFQSILIRDDGCGIKKKELLLAITHHATSKINSLSDLDAISTFGFRGEALASIRAVSRLTLISCTHLNSLAWKIYSERFIDNHITVQPIAHPKGTTVIVENLFYNIPVRLKFIKNKRSEFFKIFEVIKKIALSHFDINFSLKHNEKLIAQYNSVNNEQKKIYRLRNILNTFNINKSREIQSKKDDIFLFGWISYLQDCNNLKKIQYCYVNNRCIYNKLFVNAICNAYYKIVGNKNISFILYLKIPPNNIDVNIHPTKNEIKFHQPNIIYIFIYEAILCNLKKITYKYSSKNILFKNIYEKKELNKSGFFNSNLKSCLKKDNTSIGKLLIVIRKYYGLICYRNDFFLISLPLAQGIVEKKKLINDIEKKIIPEYFLTNIKLNSTLQEYIILFNNRKILSKIGFHLIFKKKYVILSTTPCFLKNNIDLILSFFKFLFLRKKISILEMINWFYINVFIELKDWNYINGIAVILEIEYYYPLLLKNPPPKLLQKIDIDAALCILKL</sequence>
<dbReference type="Gene3D" id="3.30.1370.100">
    <property type="entry name" value="MutL, C-terminal domain, regulatory subdomain"/>
    <property type="match status" value="1"/>
</dbReference>
<dbReference type="GO" id="GO:0140664">
    <property type="term" value="F:ATP-dependent DNA damage sensor activity"/>
    <property type="evidence" value="ECO:0007669"/>
    <property type="project" value="InterPro"/>
</dbReference>
<dbReference type="InterPro" id="IPR037198">
    <property type="entry name" value="MutL_C_sf"/>
</dbReference>